<keyword evidence="1" id="KW-1133">Transmembrane helix</keyword>
<name>A0AAN8RTX4_9PEZI</name>
<gene>
    <name evidence="3" type="ORF">TWF506_006166</name>
</gene>
<dbReference type="Proteomes" id="UP001307849">
    <property type="component" value="Unassembled WGS sequence"/>
</dbReference>
<feature type="chain" id="PRO_5042833612" evidence="2">
    <location>
        <begin position="19"/>
        <end position="65"/>
    </location>
</feature>
<comment type="caution">
    <text evidence="3">The sequence shown here is derived from an EMBL/GenBank/DDBJ whole genome shotgun (WGS) entry which is preliminary data.</text>
</comment>
<feature type="transmembrane region" description="Helical" evidence="1">
    <location>
        <begin position="42"/>
        <end position="64"/>
    </location>
</feature>
<protein>
    <submittedName>
        <fullName evidence="3">Uncharacterized protein</fullName>
    </submittedName>
</protein>
<dbReference type="AlphaFoldDB" id="A0AAN8RTX4"/>
<keyword evidence="1" id="KW-0472">Membrane</keyword>
<evidence type="ECO:0000256" key="1">
    <source>
        <dbReference type="SAM" id="Phobius"/>
    </source>
</evidence>
<keyword evidence="4" id="KW-1185">Reference proteome</keyword>
<feature type="signal peptide" evidence="2">
    <location>
        <begin position="1"/>
        <end position="18"/>
    </location>
</feature>
<evidence type="ECO:0000313" key="4">
    <source>
        <dbReference type="Proteomes" id="UP001307849"/>
    </source>
</evidence>
<organism evidence="3 4">
    <name type="scientific">Arthrobotrys conoides</name>
    <dbReference type="NCBI Taxonomy" id="74498"/>
    <lineage>
        <taxon>Eukaryota</taxon>
        <taxon>Fungi</taxon>
        <taxon>Dikarya</taxon>
        <taxon>Ascomycota</taxon>
        <taxon>Pezizomycotina</taxon>
        <taxon>Orbiliomycetes</taxon>
        <taxon>Orbiliales</taxon>
        <taxon>Orbiliaceae</taxon>
        <taxon>Arthrobotrys</taxon>
    </lineage>
</organism>
<keyword evidence="2" id="KW-0732">Signal</keyword>
<evidence type="ECO:0000313" key="3">
    <source>
        <dbReference type="EMBL" id="KAK6516257.1"/>
    </source>
</evidence>
<proteinExistence type="predicted"/>
<reference evidence="3 4" key="1">
    <citation type="submission" date="2019-10" db="EMBL/GenBank/DDBJ databases">
        <authorList>
            <person name="Palmer J.M."/>
        </authorList>
    </citation>
    <scope>NUCLEOTIDE SEQUENCE [LARGE SCALE GENOMIC DNA]</scope>
    <source>
        <strain evidence="3 4">TWF506</strain>
    </source>
</reference>
<evidence type="ECO:0000256" key="2">
    <source>
        <dbReference type="SAM" id="SignalP"/>
    </source>
</evidence>
<accession>A0AAN8RTX4</accession>
<sequence>MQFRLVTVVLALTAGALAQDYTAKNGTNTTSPPVPTPTDGSGAISNVVGMGSLALAVAGVVAAVF</sequence>
<dbReference type="EMBL" id="JAVHJM010000003">
    <property type="protein sequence ID" value="KAK6516257.1"/>
    <property type="molecule type" value="Genomic_DNA"/>
</dbReference>
<keyword evidence="1" id="KW-0812">Transmembrane</keyword>